<keyword evidence="4" id="KW-0808">Transferase</keyword>
<keyword evidence="2 9" id="KW-0723">Serine/threonine-protein kinase</keyword>
<dbReference type="Pfam" id="PF00069">
    <property type="entry name" value="Pkinase"/>
    <property type="match status" value="1"/>
</dbReference>
<feature type="domain" description="Protein kinase" evidence="10">
    <location>
        <begin position="9"/>
        <end position="288"/>
    </location>
</feature>
<dbReference type="SUPFAM" id="SSF56112">
    <property type="entry name" value="Protein kinase-like (PK-like)"/>
    <property type="match status" value="1"/>
</dbReference>
<accession>A0A0D6R460</accession>
<dbReference type="Gene3D" id="1.10.510.10">
    <property type="entry name" value="Transferase(Phosphotransferase) domain 1"/>
    <property type="match status" value="1"/>
</dbReference>
<keyword evidence="6" id="KW-0418">Kinase</keyword>
<dbReference type="AlphaFoldDB" id="A0A0D6R460"/>
<proteinExistence type="inferred from homology"/>
<dbReference type="FunFam" id="1.10.510.10:FF:000104">
    <property type="entry name" value="serine/threonine-protein kinase MAK isoform X1"/>
    <property type="match status" value="1"/>
</dbReference>
<dbReference type="PROSITE" id="PS50011">
    <property type="entry name" value="PROTEIN_KINASE_DOM"/>
    <property type="match status" value="1"/>
</dbReference>
<dbReference type="InterPro" id="IPR008271">
    <property type="entry name" value="Ser/Thr_kinase_AS"/>
</dbReference>
<keyword evidence="5 8" id="KW-0547">Nucleotide-binding</keyword>
<evidence type="ECO:0000256" key="4">
    <source>
        <dbReference type="ARBA" id="ARBA00022679"/>
    </source>
</evidence>
<keyword evidence="7 8" id="KW-0067">ATP-binding</keyword>
<dbReference type="EMBL" id="GCKF01032335">
    <property type="protein sequence ID" value="JAG97604.1"/>
    <property type="molecule type" value="Transcribed_RNA"/>
</dbReference>
<evidence type="ECO:0000256" key="5">
    <source>
        <dbReference type="ARBA" id="ARBA00022741"/>
    </source>
</evidence>
<dbReference type="InterPro" id="IPR050117">
    <property type="entry name" value="MAPK"/>
</dbReference>
<evidence type="ECO:0000256" key="9">
    <source>
        <dbReference type="RuleBase" id="RU000304"/>
    </source>
</evidence>
<dbReference type="SMART" id="SM00220">
    <property type="entry name" value="S_TKc"/>
    <property type="match status" value="1"/>
</dbReference>
<evidence type="ECO:0000256" key="3">
    <source>
        <dbReference type="ARBA" id="ARBA00022553"/>
    </source>
</evidence>
<dbReference type="GO" id="GO:0005524">
    <property type="term" value="F:ATP binding"/>
    <property type="evidence" value="ECO:0007669"/>
    <property type="project" value="UniProtKB-UniRule"/>
</dbReference>
<dbReference type="InterPro" id="IPR000719">
    <property type="entry name" value="Prot_kinase_dom"/>
</dbReference>
<evidence type="ECO:0000256" key="7">
    <source>
        <dbReference type="ARBA" id="ARBA00022840"/>
    </source>
</evidence>
<dbReference type="Gene3D" id="3.30.200.20">
    <property type="entry name" value="Phosphorylase Kinase, domain 1"/>
    <property type="match status" value="1"/>
</dbReference>
<evidence type="ECO:0000256" key="6">
    <source>
        <dbReference type="ARBA" id="ARBA00022777"/>
    </source>
</evidence>
<evidence type="ECO:0000313" key="11">
    <source>
        <dbReference type="EMBL" id="JAG97604.1"/>
    </source>
</evidence>
<dbReference type="GO" id="GO:0004674">
    <property type="term" value="F:protein serine/threonine kinase activity"/>
    <property type="evidence" value="ECO:0007669"/>
    <property type="project" value="UniProtKB-KW"/>
</dbReference>
<name>A0A0D6R460_ARACU</name>
<dbReference type="PROSITE" id="PS00107">
    <property type="entry name" value="PROTEIN_KINASE_ATP"/>
    <property type="match status" value="1"/>
</dbReference>
<organism evidence="11">
    <name type="scientific">Araucaria cunninghamii</name>
    <name type="common">Hoop pine</name>
    <name type="synonym">Moreton Bay pine</name>
    <dbReference type="NCBI Taxonomy" id="56994"/>
    <lineage>
        <taxon>Eukaryota</taxon>
        <taxon>Viridiplantae</taxon>
        <taxon>Streptophyta</taxon>
        <taxon>Embryophyta</taxon>
        <taxon>Tracheophyta</taxon>
        <taxon>Spermatophyta</taxon>
        <taxon>Pinopsida</taxon>
        <taxon>Pinidae</taxon>
        <taxon>Conifers II</taxon>
        <taxon>Araucariales</taxon>
        <taxon>Araucariaceae</taxon>
        <taxon>Araucaria</taxon>
    </lineage>
</organism>
<evidence type="ECO:0000256" key="2">
    <source>
        <dbReference type="ARBA" id="ARBA00022527"/>
    </source>
</evidence>
<dbReference type="PROSITE" id="PS00108">
    <property type="entry name" value="PROTEIN_KINASE_ST"/>
    <property type="match status" value="1"/>
</dbReference>
<keyword evidence="3" id="KW-0597">Phosphoprotein</keyword>
<dbReference type="PANTHER" id="PTHR24055">
    <property type="entry name" value="MITOGEN-ACTIVATED PROTEIN KINASE"/>
    <property type="match status" value="1"/>
</dbReference>
<comment type="similarity">
    <text evidence="1">Belongs to the protein kinase superfamily. CMGC Ser/Thr protein kinase family. CDC2/CDKX subfamily.</text>
</comment>
<evidence type="ECO:0000256" key="8">
    <source>
        <dbReference type="PROSITE-ProRule" id="PRU10141"/>
    </source>
</evidence>
<dbReference type="CDD" id="cd07830">
    <property type="entry name" value="STKc_MAK_like"/>
    <property type="match status" value="1"/>
</dbReference>
<evidence type="ECO:0000256" key="1">
    <source>
        <dbReference type="ARBA" id="ARBA00006485"/>
    </source>
</evidence>
<feature type="binding site" evidence="8">
    <location>
        <position position="39"/>
    </location>
    <ligand>
        <name>ATP</name>
        <dbReference type="ChEBI" id="CHEBI:30616"/>
    </ligand>
</feature>
<protein>
    <recommendedName>
        <fullName evidence="10">Protein kinase domain-containing protein</fullName>
    </recommendedName>
</protein>
<dbReference type="FunFam" id="3.30.200.20:FF:000335">
    <property type="entry name" value="Serine/threonine-protein kinase MHK"/>
    <property type="match status" value="1"/>
</dbReference>
<sequence length="454" mass="51621">MERSINERYKVIKELGDGTYGNVLKAWNQQTHEIVAIKKMKRKFYFWEECMNLREVKCLRKLNHPNIIKLKEVIRENDELFFVFEYMEYNLYQIMKDRNAPFSETEIINFCHQMLQGLAYMHRNGYFHRDLKPENVLVTKDVIKIADFGLARETLSHPPYTDYVSTRWYRAPEVLLQSPTYTTAIDMWAMGAILAELFTLHPLFPGESELDEIYKICGVLGSPDYDTWPEGMQLAAAMKFNFPQFQPTNLSSLIPRASPEAIDLIKRLCSWDPRRRPTAEEALNQPFFLIGISIPLSLGDPFKANTYAREADPEIHAKKPRKSWYGEGESGMECFLGLTLGINPSGGQLGGKGSQESETVKQEVGSSTKCQTILPLFPLSPIRNAVPIKSSLPSAYTMNSQVMQTTVAAQPAASITISTLQPSILDNYKFFGSSMGMATQFGRSSFPFQLDNHV</sequence>
<dbReference type="InterPro" id="IPR011009">
    <property type="entry name" value="Kinase-like_dom_sf"/>
</dbReference>
<evidence type="ECO:0000259" key="10">
    <source>
        <dbReference type="PROSITE" id="PS50011"/>
    </source>
</evidence>
<dbReference type="InterPro" id="IPR017441">
    <property type="entry name" value="Protein_kinase_ATP_BS"/>
</dbReference>
<reference evidence="11" key="1">
    <citation type="submission" date="2015-03" db="EMBL/GenBank/DDBJ databases">
        <title>A transcriptome of Araucaria cunninghamii, an australian fine timber species.</title>
        <authorList>
            <person name="Jing Yi C.J.Y."/>
            <person name="Yin San L.Y.S."/>
            <person name="Abdul Karim S.S."/>
            <person name="Wan Azmi N.N."/>
            <person name="Hercus R.R."/>
            <person name="Croft L.L."/>
        </authorList>
    </citation>
    <scope>NUCLEOTIDE SEQUENCE</scope>
    <source>
        <strain evidence="11">MI0301</strain>
        <tissue evidence="11">Leaf</tissue>
    </source>
</reference>